<dbReference type="Proteomes" id="UP000467635">
    <property type="component" value="Unassembled WGS sequence"/>
</dbReference>
<keyword evidence="1" id="KW-0378">Hydrolase</keyword>
<organism evidence="5 6">
    <name type="scientific">Ligilactobacillus salivarius</name>
    <dbReference type="NCBI Taxonomy" id="1624"/>
    <lineage>
        <taxon>Bacteria</taxon>
        <taxon>Bacillati</taxon>
        <taxon>Bacillota</taxon>
        <taxon>Bacilli</taxon>
        <taxon>Lactobacillales</taxon>
        <taxon>Lactobacillaceae</taxon>
        <taxon>Ligilactobacillus</taxon>
    </lineage>
</organism>
<dbReference type="GO" id="GO:0005975">
    <property type="term" value="P:carbohydrate metabolic process"/>
    <property type="evidence" value="ECO:0007669"/>
    <property type="project" value="InterPro"/>
</dbReference>
<comment type="caution">
    <text evidence="5">The sequence shown here is derived from an EMBL/GenBank/DDBJ whole genome shotgun (WGS) entry which is preliminary data.</text>
</comment>
<keyword evidence="3" id="KW-0472">Membrane</keyword>
<proteinExistence type="predicted"/>
<evidence type="ECO:0000313" key="5">
    <source>
        <dbReference type="EMBL" id="MSE09557.1"/>
    </source>
</evidence>
<dbReference type="PANTHER" id="PTHR10357">
    <property type="entry name" value="ALPHA-AMYLASE FAMILY MEMBER"/>
    <property type="match status" value="1"/>
</dbReference>
<keyword evidence="3" id="KW-0812">Transmembrane</keyword>
<dbReference type="Gene3D" id="3.20.20.80">
    <property type="entry name" value="Glycosidases"/>
    <property type="match status" value="1"/>
</dbReference>
<accession>A0A7X2MHB7</accession>
<keyword evidence="3" id="KW-1133">Transmembrane helix</keyword>
<reference evidence="5 6" key="1">
    <citation type="submission" date="2019-11" db="EMBL/GenBank/DDBJ databases">
        <title>Draft Genome Sequence of Plant Growth-Promoting Rhizosphere-Associated Bacteria.</title>
        <authorList>
            <person name="Vasilyev I.Y."/>
            <person name="Radchenko V."/>
            <person name="Ilnitskaya E.V."/>
        </authorList>
    </citation>
    <scope>NUCLEOTIDE SEQUENCE [LARGE SCALE GENOMIC DNA]</scope>
    <source>
        <strain evidence="5 6">VRA_01-1sq_f</strain>
    </source>
</reference>
<feature type="transmembrane region" description="Helical" evidence="3">
    <location>
        <begin position="21"/>
        <end position="38"/>
    </location>
</feature>
<protein>
    <submittedName>
        <fullName evidence="5">Alpha-glycosidase</fullName>
    </submittedName>
</protein>
<dbReference type="AlphaFoldDB" id="A0A7X2MHB7"/>
<dbReference type="InterPro" id="IPR006047">
    <property type="entry name" value="GH13_cat_dom"/>
</dbReference>
<name>A0A7X2MHB7_9LACO</name>
<evidence type="ECO:0000259" key="4">
    <source>
        <dbReference type="Pfam" id="PF00128"/>
    </source>
</evidence>
<feature type="domain" description="Glycosyl hydrolase family 13 catalytic" evidence="4">
    <location>
        <begin position="2"/>
        <end position="60"/>
    </location>
</feature>
<feature type="non-terminal residue" evidence="5">
    <location>
        <position position="1"/>
    </location>
</feature>
<dbReference type="InterPro" id="IPR017853">
    <property type="entry name" value="GH"/>
</dbReference>
<keyword evidence="2 5" id="KW-0326">Glycosidase</keyword>
<evidence type="ECO:0000256" key="1">
    <source>
        <dbReference type="ARBA" id="ARBA00022801"/>
    </source>
</evidence>
<gene>
    <name evidence="5" type="ORF">GKC33_13015</name>
</gene>
<evidence type="ECO:0000313" key="6">
    <source>
        <dbReference type="Proteomes" id="UP000467635"/>
    </source>
</evidence>
<dbReference type="SUPFAM" id="SSF51445">
    <property type="entry name" value="(Trans)glycosidases"/>
    <property type="match status" value="1"/>
</dbReference>
<dbReference type="Pfam" id="PF00128">
    <property type="entry name" value="Alpha-amylase"/>
    <property type="match status" value="1"/>
</dbReference>
<sequence length="151" mass="17125">THDTARILTLAKGDKDKVRQALVFMFMLIGSPCIYYGTEIGMSGGPDPDCRRCMIWDEHQQDLRMFGFMKELINIRKKHEKVLNYSNITWGLVDKGNQGVELTRELPGCKVQSIFNFGKNKIDIKVDGKKILTSNIEKNEIAPGGFIINFA</sequence>
<evidence type="ECO:0000256" key="2">
    <source>
        <dbReference type="ARBA" id="ARBA00023295"/>
    </source>
</evidence>
<dbReference type="EMBL" id="WKKX01000975">
    <property type="protein sequence ID" value="MSE09557.1"/>
    <property type="molecule type" value="Genomic_DNA"/>
</dbReference>
<dbReference type="PANTHER" id="PTHR10357:SF210">
    <property type="entry name" value="MALTODEXTRIN GLUCOSIDASE"/>
    <property type="match status" value="1"/>
</dbReference>
<evidence type="ECO:0000256" key="3">
    <source>
        <dbReference type="SAM" id="Phobius"/>
    </source>
</evidence>
<dbReference type="GO" id="GO:0016798">
    <property type="term" value="F:hydrolase activity, acting on glycosyl bonds"/>
    <property type="evidence" value="ECO:0007669"/>
    <property type="project" value="UniProtKB-KW"/>
</dbReference>